<name>A0AAD5KBW2_9FUNG</name>
<dbReference type="AlphaFoldDB" id="A0AAD5KBW2"/>
<keyword evidence="2" id="KW-1185">Reference proteome</keyword>
<dbReference type="EMBL" id="JAIXMP010000001">
    <property type="protein sequence ID" value="KAI9278313.1"/>
    <property type="molecule type" value="Genomic_DNA"/>
</dbReference>
<protein>
    <submittedName>
        <fullName evidence="1">Uncharacterized protein</fullName>
    </submittedName>
</protein>
<reference evidence="1" key="2">
    <citation type="submission" date="2023-02" db="EMBL/GenBank/DDBJ databases">
        <authorList>
            <consortium name="DOE Joint Genome Institute"/>
            <person name="Mondo S.J."/>
            <person name="Chang Y."/>
            <person name="Wang Y."/>
            <person name="Ahrendt S."/>
            <person name="Andreopoulos W."/>
            <person name="Barry K."/>
            <person name="Beard J."/>
            <person name="Benny G.L."/>
            <person name="Blankenship S."/>
            <person name="Bonito G."/>
            <person name="Cuomo C."/>
            <person name="Desiro A."/>
            <person name="Gervers K.A."/>
            <person name="Hundley H."/>
            <person name="Kuo A."/>
            <person name="LaButti K."/>
            <person name="Lang B.F."/>
            <person name="Lipzen A."/>
            <person name="O'Donnell K."/>
            <person name="Pangilinan J."/>
            <person name="Reynolds N."/>
            <person name="Sandor L."/>
            <person name="Smith M.W."/>
            <person name="Tsang A."/>
            <person name="Grigoriev I.V."/>
            <person name="Stajich J.E."/>
            <person name="Spatafora J.W."/>
        </authorList>
    </citation>
    <scope>NUCLEOTIDE SEQUENCE</scope>
    <source>
        <strain evidence="1">RSA 2281</strain>
    </source>
</reference>
<reference evidence="1" key="1">
    <citation type="journal article" date="2022" name="IScience">
        <title>Evolution of zygomycete secretomes and the origins of terrestrial fungal ecologies.</title>
        <authorList>
            <person name="Chang Y."/>
            <person name="Wang Y."/>
            <person name="Mondo S."/>
            <person name="Ahrendt S."/>
            <person name="Andreopoulos W."/>
            <person name="Barry K."/>
            <person name="Beard J."/>
            <person name="Benny G.L."/>
            <person name="Blankenship S."/>
            <person name="Bonito G."/>
            <person name="Cuomo C."/>
            <person name="Desiro A."/>
            <person name="Gervers K.A."/>
            <person name="Hundley H."/>
            <person name="Kuo A."/>
            <person name="LaButti K."/>
            <person name="Lang B.F."/>
            <person name="Lipzen A."/>
            <person name="O'Donnell K."/>
            <person name="Pangilinan J."/>
            <person name="Reynolds N."/>
            <person name="Sandor L."/>
            <person name="Smith M.E."/>
            <person name="Tsang A."/>
            <person name="Grigoriev I.V."/>
            <person name="Stajich J.E."/>
            <person name="Spatafora J.W."/>
        </authorList>
    </citation>
    <scope>NUCLEOTIDE SEQUENCE</scope>
    <source>
        <strain evidence="1">RSA 2281</strain>
    </source>
</reference>
<gene>
    <name evidence="1" type="ORF">BDA99DRAFT_491830</name>
</gene>
<organism evidence="1 2">
    <name type="scientific">Phascolomyces articulosus</name>
    <dbReference type="NCBI Taxonomy" id="60185"/>
    <lineage>
        <taxon>Eukaryota</taxon>
        <taxon>Fungi</taxon>
        <taxon>Fungi incertae sedis</taxon>
        <taxon>Mucoromycota</taxon>
        <taxon>Mucoromycotina</taxon>
        <taxon>Mucoromycetes</taxon>
        <taxon>Mucorales</taxon>
        <taxon>Lichtheimiaceae</taxon>
        <taxon>Phascolomyces</taxon>
    </lineage>
</organism>
<sequence>MHIALFSVFFYITIMDANAFRNRFIYKKRDQQEQVCKNVKLYPLLLQDYVRSFFQA</sequence>
<evidence type="ECO:0000313" key="1">
    <source>
        <dbReference type="EMBL" id="KAI9278313.1"/>
    </source>
</evidence>
<proteinExistence type="predicted"/>
<comment type="caution">
    <text evidence="1">The sequence shown here is derived from an EMBL/GenBank/DDBJ whole genome shotgun (WGS) entry which is preliminary data.</text>
</comment>
<accession>A0AAD5KBW2</accession>
<dbReference type="Proteomes" id="UP001209540">
    <property type="component" value="Unassembled WGS sequence"/>
</dbReference>
<evidence type="ECO:0000313" key="2">
    <source>
        <dbReference type="Proteomes" id="UP001209540"/>
    </source>
</evidence>